<dbReference type="Proteomes" id="UP000503004">
    <property type="component" value="Chromosome"/>
</dbReference>
<organism evidence="1 2">
    <name type="scientific">Methylococcus geothermalis</name>
    <dbReference type="NCBI Taxonomy" id="2681310"/>
    <lineage>
        <taxon>Bacteria</taxon>
        <taxon>Pseudomonadati</taxon>
        <taxon>Pseudomonadota</taxon>
        <taxon>Gammaproteobacteria</taxon>
        <taxon>Methylococcales</taxon>
        <taxon>Methylococcaceae</taxon>
        <taxon>Methylococcus</taxon>
    </lineage>
</organism>
<name>A0A858Q5G3_9GAMM</name>
<reference evidence="2" key="1">
    <citation type="submission" date="2019-12" db="EMBL/GenBank/DDBJ databases">
        <authorList>
            <person name="Awala S.I."/>
            <person name="Rhee S.K."/>
        </authorList>
    </citation>
    <scope>NUCLEOTIDE SEQUENCE [LARGE SCALE GENOMIC DNA]</scope>
    <source>
        <strain evidence="2">IM1</strain>
    </source>
</reference>
<dbReference type="Gene3D" id="1.10.10.410">
    <property type="match status" value="1"/>
</dbReference>
<dbReference type="PANTHER" id="PTHR28055:SF1">
    <property type="entry name" value="ALTERED INHERITANCE OF MITOCHONDRIA PROTEIN 41, MITOCHONDRIAL"/>
    <property type="match status" value="1"/>
</dbReference>
<dbReference type="AlphaFoldDB" id="A0A858Q5G3"/>
<dbReference type="SUPFAM" id="SSF89095">
    <property type="entry name" value="GatB/YqeY motif"/>
    <property type="match status" value="1"/>
</dbReference>
<dbReference type="GO" id="GO:0016884">
    <property type="term" value="F:carbon-nitrogen ligase activity, with glutamine as amido-N-donor"/>
    <property type="evidence" value="ECO:0007669"/>
    <property type="project" value="InterPro"/>
</dbReference>
<proteinExistence type="predicted"/>
<dbReference type="InterPro" id="IPR003789">
    <property type="entry name" value="Asn/Gln_tRNA_amidoTrase-B-like"/>
</dbReference>
<dbReference type="EMBL" id="CP046565">
    <property type="protein sequence ID" value="QJD29069.1"/>
    <property type="molecule type" value="Genomic_DNA"/>
</dbReference>
<dbReference type="RefSeq" id="WP_169602225.1">
    <property type="nucleotide sequence ID" value="NZ_CP046565.1"/>
</dbReference>
<gene>
    <name evidence="1" type="ORF">GNH96_03190</name>
</gene>
<protein>
    <submittedName>
        <fullName evidence="1">GatB/YqeY domain-containing protein</fullName>
    </submittedName>
</protein>
<dbReference type="InterPro" id="IPR019004">
    <property type="entry name" value="YqeY/Aim41"/>
</dbReference>
<dbReference type="Pfam" id="PF09424">
    <property type="entry name" value="YqeY"/>
    <property type="match status" value="1"/>
</dbReference>
<dbReference type="KEGG" id="metu:GNH96_03190"/>
<evidence type="ECO:0000313" key="1">
    <source>
        <dbReference type="EMBL" id="QJD29069.1"/>
    </source>
</evidence>
<accession>A0A858Q5G3</accession>
<dbReference type="InterPro" id="IPR042184">
    <property type="entry name" value="YqeY/Aim41_N"/>
</dbReference>
<evidence type="ECO:0000313" key="2">
    <source>
        <dbReference type="Proteomes" id="UP000503004"/>
    </source>
</evidence>
<sequence>MVEQNASLKERLQGDMKAALKAGEKDRLSTIRLILAAVKQKEVDERIMLDDAQVVVVLDKMAKQRRESIAQYEAAGRNDLADIERTELLIIQDYLPQALSEEEVTAILQAAIAEAGAKGIGDMGKVMALAKPKLQGRTDMSAASARVKSLLS</sequence>
<dbReference type="PANTHER" id="PTHR28055">
    <property type="entry name" value="ALTERED INHERITANCE OF MITOCHONDRIA PROTEIN 41, MITOCHONDRIAL"/>
    <property type="match status" value="1"/>
</dbReference>
<dbReference type="Gene3D" id="1.10.1510.10">
    <property type="entry name" value="Uncharacterised protein YqeY/AIM41 PF09424, N-terminal domain"/>
    <property type="match status" value="1"/>
</dbReference>
<dbReference type="InterPro" id="IPR023168">
    <property type="entry name" value="GatB_Yqey_C_2"/>
</dbReference>
<keyword evidence="2" id="KW-1185">Reference proteome</keyword>